<dbReference type="SUPFAM" id="SSF52980">
    <property type="entry name" value="Restriction endonuclease-like"/>
    <property type="match status" value="1"/>
</dbReference>
<dbReference type="Proteomes" id="UP001138961">
    <property type="component" value="Unassembled WGS sequence"/>
</dbReference>
<comment type="similarity">
    <text evidence="6">Belongs to the Vsr family.</text>
</comment>
<protein>
    <submittedName>
        <fullName evidence="7">Very short patch repair endonuclease</fullName>
    </submittedName>
</protein>
<evidence type="ECO:0000256" key="4">
    <source>
        <dbReference type="ARBA" id="ARBA00022801"/>
    </source>
</evidence>
<evidence type="ECO:0000313" key="8">
    <source>
        <dbReference type="Proteomes" id="UP001138961"/>
    </source>
</evidence>
<proteinExistence type="inferred from homology"/>
<accession>A0ABS8BXD3</accession>
<evidence type="ECO:0000256" key="5">
    <source>
        <dbReference type="ARBA" id="ARBA00023204"/>
    </source>
</evidence>
<keyword evidence="5" id="KW-0234">DNA repair</keyword>
<keyword evidence="3" id="KW-0227">DNA damage</keyword>
<keyword evidence="1" id="KW-0540">Nuclease</keyword>
<evidence type="ECO:0000313" key="7">
    <source>
        <dbReference type="EMBL" id="MCB5200234.1"/>
    </source>
</evidence>
<evidence type="ECO:0000256" key="3">
    <source>
        <dbReference type="ARBA" id="ARBA00022763"/>
    </source>
</evidence>
<name>A0ABS8BXD3_9RHOB</name>
<dbReference type="GO" id="GO:0004519">
    <property type="term" value="F:endonuclease activity"/>
    <property type="evidence" value="ECO:0007669"/>
    <property type="project" value="UniProtKB-KW"/>
</dbReference>
<keyword evidence="4" id="KW-0378">Hydrolase</keyword>
<sequence length="160" mass="18500">MADIVDTETRSRMMSGIRGKNTRPEVTLRKGLHARGFRYRLHPKTMIGRPDLVLPKYRVAVFVHGCFWHRHQGCRFTSTPATRTEFWMAKFATNIRRDQTVVKKLSESGWRIATVWECAIKKKTRAGRSIDLLSDWIISGGAYFQIGEEDLDLRTACEEL</sequence>
<reference evidence="7" key="1">
    <citation type="submission" date="2021-10" db="EMBL/GenBank/DDBJ databases">
        <title>Loktanella gaetbuli sp. nov., isolated from a tidal flat.</title>
        <authorList>
            <person name="Park S."/>
            <person name="Yoon J.-H."/>
        </authorList>
    </citation>
    <scope>NUCLEOTIDE SEQUENCE</scope>
    <source>
        <strain evidence="7">TSTF-M6</strain>
    </source>
</reference>
<evidence type="ECO:0000256" key="1">
    <source>
        <dbReference type="ARBA" id="ARBA00022722"/>
    </source>
</evidence>
<dbReference type="EMBL" id="JAJATZ010000006">
    <property type="protein sequence ID" value="MCB5200234.1"/>
    <property type="molecule type" value="Genomic_DNA"/>
</dbReference>
<dbReference type="CDD" id="cd00221">
    <property type="entry name" value="Vsr"/>
    <property type="match status" value="1"/>
</dbReference>
<comment type="caution">
    <text evidence="7">The sequence shown here is derived from an EMBL/GenBank/DDBJ whole genome shotgun (WGS) entry which is preliminary data.</text>
</comment>
<dbReference type="InterPro" id="IPR011335">
    <property type="entry name" value="Restrct_endonuc-II-like"/>
</dbReference>
<keyword evidence="2 7" id="KW-0255">Endonuclease</keyword>
<gene>
    <name evidence="7" type="ORF">LGQ03_13365</name>
</gene>
<evidence type="ECO:0000256" key="6">
    <source>
        <dbReference type="ARBA" id="ARBA00029466"/>
    </source>
</evidence>
<organism evidence="7 8">
    <name type="scientific">Loktanella gaetbuli</name>
    <dbReference type="NCBI Taxonomy" id="2881335"/>
    <lineage>
        <taxon>Bacteria</taxon>
        <taxon>Pseudomonadati</taxon>
        <taxon>Pseudomonadota</taxon>
        <taxon>Alphaproteobacteria</taxon>
        <taxon>Rhodobacterales</taxon>
        <taxon>Roseobacteraceae</taxon>
        <taxon>Loktanella</taxon>
    </lineage>
</organism>
<dbReference type="RefSeq" id="WP_226748807.1">
    <property type="nucleotide sequence ID" value="NZ_JAJATZ010000006.1"/>
</dbReference>
<dbReference type="Pfam" id="PF03852">
    <property type="entry name" value="Vsr"/>
    <property type="match status" value="1"/>
</dbReference>
<dbReference type="NCBIfam" id="TIGR00632">
    <property type="entry name" value="vsr"/>
    <property type="match status" value="1"/>
</dbReference>
<evidence type="ECO:0000256" key="2">
    <source>
        <dbReference type="ARBA" id="ARBA00022759"/>
    </source>
</evidence>
<keyword evidence="8" id="KW-1185">Reference proteome</keyword>
<dbReference type="InterPro" id="IPR004603">
    <property type="entry name" value="DNA_mismatch_endonuc_vsr"/>
</dbReference>
<dbReference type="Gene3D" id="3.40.960.10">
    <property type="entry name" value="VSR Endonuclease"/>
    <property type="match status" value="1"/>
</dbReference>